<keyword evidence="2" id="KW-0732">Signal</keyword>
<evidence type="ECO:0000256" key="1">
    <source>
        <dbReference type="SAM" id="MobiDB-lite"/>
    </source>
</evidence>
<name>A0A066XXI5_COLSU</name>
<feature type="compositionally biased region" description="Basic and acidic residues" evidence="1">
    <location>
        <begin position="151"/>
        <end position="171"/>
    </location>
</feature>
<gene>
    <name evidence="3" type="ORF">CSUB01_00092</name>
</gene>
<evidence type="ECO:0000256" key="2">
    <source>
        <dbReference type="SAM" id="SignalP"/>
    </source>
</evidence>
<feature type="compositionally biased region" description="Basic residues" evidence="1">
    <location>
        <begin position="188"/>
        <end position="197"/>
    </location>
</feature>
<dbReference type="eggNOG" id="ENOG502SWNU">
    <property type="taxonomic scope" value="Eukaryota"/>
</dbReference>
<feature type="chain" id="PRO_5001634485" description="Neurofilament medium polypeptide" evidence="2">
    <location>
        <begin position="23"/>
        <end position="197"/>
    </location>
</feature>
<evidence type="ECO:0000313" key="4">
    <source>
        <dbReference type="Proteomes" id="UP000027238"/>
    </source>
</evidence>
<reference evidence="4" key="1">
    <citation type="journal article" date="2014" name="Genome Announc.">
        <title>Draft genome sequence of Colletotrichum sublineola, a destructive pathogen of cultivated sorghum.</title>
        <authorList>
            <person name="Baroncelli R."/>
            <person name="Sanz-Martin J.M."/>
            <person name="Rech G.E."/>
            <person name="Sukno S.A."/>
            <person name="Thon M.R."/>
        </authorList>
    </citation>
    <scope>NUCLEOTIDE SEQUENCE [LARGE SCALE GENOMIC DNA]</scope>
    <source>
        <strain evidence="4">TX430BB</strain>
    </source>
</reference>
<dbReference type="STRING" id="1173701.A0A066XXI5"/>
<dbReference type="HOGENOM" id="CLU_1384078_0_0_1"/>
<dbReference type="Proteomes" id="UP000027238">
    <property type="component" value="Unassembled WGS sequence"/>
</dbReference>
<keyword evidence="4" id="KW-1185">Reference proteome</keyword>
<dbReference type="AlphaFoldDB" id="A0A066XXI5"/>
<sequence>MRTSTLIGGLSAAAVASAGVMAFDMGEEMRMGWKMGLLPRQDSQNLQAFDGNLGGVKASAITKSSNPERPFEVDGDTFPDFATAANRACDNQKNKCADAANNGSKKFSVSECDKQSGKLAPVQPPRLVPFPFLPLLGTLVSEEPRRKRQRWPRDTVDEKKQHADHDGDGCREVQGGDQQCSGAELQRRGVRGHRWQL</sequence>
<evidence type="ECO:0000313" key="3">
    <source>
        <dbReference type="EMBL" id="KDN72409.1"/>
    </source>
</evidence>
<evidence type="ECO:0008006" key="5">
    <source>
        <dbReference type="Google" id="ProtNLM"/>
    </source>
</evidence>
<protein>
    <recommendedName>
        <fullName evidence="5">Neurofilament medium polypeptide</fullName>
    </recommendedName>
</protein>
<proteinExistence type="predicted"/>
<dbReference type="OrthoDB" id="2507450at2759"/>
<feature type="signal peptide" evidence="2">
    <location>
        <begin position="1"/>
        <end position="22"/>
    </location>
</feature>
<comment type="caution">
    <text evidence="3">The sequence shown here is derived from an EMBL/GenBank/DDBJ whole genome shotgun (WGS) entry which is preliminary data.</text>
</comment>
<accession>A0A066XXI5</accession>
<feature type="region of interest" description="Disordered" evidence="1">
    <location>
        <begin position="143"/>
        <end position="197"/>
    </location>
</feature>
<organism evidence="3 4">
    <name type="scientific">Colletotrichum sublineola</name>
    <name type="common">Sorghum anthracnose fungus</name>
    <dbReference type="NCBI Taxonomy" id="1173701"/>
    <lineage>
        <taxon>Eukaryota</taxon>
        <taxon>Fungi</taxon>
        <taxon>Dikarya</taxon>
        <taxon>Ascomycota</taxon>
        <taxon>Pezizomycotina</taxon>
        <taxon>Sordariomycetes</taxon>
        <taxon>Hypocreomycetidae</taxon>
        <taxon>Glomerellales</taxon>
        <taxon>Glomerellaceae</taxon>
        <taxon>Colletotrichum</taxon>
        <taxon>Colletotrichum graminicola species complex</taxon>
    </lineage>
</organism>
<dbReference type="EMBL" id="JMSE01000001">
    <property type="protein sequence ID" value="KDN72409.1"/>
    <property type="molecule type" value="Genomic_DNA"/>
</dbReference>